<dbReference type="InterPro" id="IPR036250">
    <property type="entry name" value="AcylCo_DH-like_C"/>
</dbReference>
<dbReference type="SUPFAM" id="SSF56645">
    <property type="entry name" value="Acyl-CoA dehydrogenase NM domain-like"/>
    <property type="match status" value="1"/>
</dbReference>
<keyword evidence="10" id="KW-1185">Reference proteome</keyword>
<evidence type="ECO:0000259" key="7">
    <source>
        <dbReference type="Pfam" id="PF02770"/>
    </source>
</evidence>
<comment type="similarity">
    <text evidence="2 5">Belongs to the acyl-CoA dehydrogenase family.</text>
</comment>
<dbReference type="Pfam" id="PF00441">
    <property type="entry name" value="Acyl-CoA_dh_1"/>
    <property type="match status" value="1"/>
</dbReference>
<keyword evidence="5" id="KW-0560">Oxidoreductase</keyword>
<dbReference type="EMBL" id="JADPKZ010000037">
    <property type="protein sequence ID" value="MBF8377503.1"/>
    <property type="molecule type" value="Genomic_DNA"/>
</dbReference>
<evidence type="ECO:0000313" key="10">
    <source>
        <dbReference type="Proteomes" id="UP000642910"/>
    </source>
</evidence>
<gene>
    <name evidence="9" type="ORF">IW967_06435</name>
</gene>
<evidence type="ECO:0000256" key="3">
    <source>
        <dbReference type="ARBA" id="ARBA00022630"/>
    </source>
</evidence>
<keyword evidence="4 5" id="KW-0274">FAD</keyword>
<dbReference type="InterPro" id="IPR046373">
    <property type="entry name" value="Acyl-CoA_Oxase/DH_mid-dom_sf"/>
</dbReference>
<keyword evidence="3 5" id="KW-0285">Flavoprotein</keyword>
<dbReference type="RefSeq" id="WP_067851083.1">
    <property type="nucleotide sequence ID" value="NZ_JADPKZ010000037.1"/>
</dbReference>
<dbReference type="InterPro" id="IPR037069">
    <property type="entry name" value="AcylCoA_DH/ox_N_sf"/>
</dbReference>
<evidence type="ECO:0000256" key="2">
    <source>
        <dbReference type="ARBA" id="ARBA00009347"/>
    </source>
</evidence>
<accession>A0ABS0F2H9</accession>
<evidence type="ECO:0000259" key="6">
    <source>
        <dbReference type="Pfam" id="PF00441"/>
    </source>
</evidence>
<dbReference type="PANTHER" id="PTHR43884">
    <property type="entry name" value="ACYL-COA DEHYDROGENASE"/>
    <property type="match status" value="1"/>
</dbReference>
<comment type="cofactor">
    <cofactor evidence="1 5">
        <name>FAD</name>
        <dbReference type="ChEBI" id="CHEBI:57692"/>
    </cofactor>
</comment>
<sequence>MDFAFSEEQAQWREVLRDFARRELAPKYAHWDKTGAFPRDLWQAMGRLGLTGLRVSPRYGGSGADCLTTGIAAEEIARGDFNAAYAVMLNSLLAEVLEPHASEAVKREWLAPMAAGERLIAIAITEPGAGSDVAHMAARAERVGTGYILTGEKSGISLASVADAFVVFAKTQPDAGARGVSAFLVPREAPGVSVHRYDDMGNVAIGRGSVFLERVEVPVDHRIGEENRAFYQLMRGFDLSRVLICLQCLGAAMQSLDETAAHVRRRRAFGRSLAQFQGVAFPLVEYHTQIEMIRWFSYRALWLRDRGLPHTKEASMCKWLGPQVAAQAIHECILLHGHYGYTKDLPLEQRLRDVIGLEIGDGTAQTQKIVIAREWLGKNYKPC</sequence>
<dbReference type="Gene3D" id="2.40.110.10">
    <property type="entry name" value="Butyryl-CoA Dehydrogenase, subunit A, domain 2"/>
    <property type="match status" value="1"/>
</dbReference>
<comment type="caution">
    <text evidence="9">The sequence shown here is derived from an EMBL/GenBank/DDBJ whole genome shotgun (WGS) entry which is preliminary data.</text>
</comment>
<dbReference type="Gene3D" id="1.20.140.10">
    <property type="entry name" value="Butyryl-CoA Dehydrogenase, subunit A, domain 3"/>
    <property type="match status" value="1"/>
</dbReference>
<dbReference type="Proteomes" id="UP000642910">
    <property type="component" value="Unassembled WGS sequence"/>
</dbReference>
<evidence type="ECO:0000256" key="1">
    <source>
        <dbReference type="ARBA" id="ARBA00001974"/>
    </source>
</evidence>
<feature type="domain" description="Acyl-CoA oxidase/dehydrogenase middle" evidence="7">
    <location>
        <begin position="121"/>
        <end position="215"/>
    </location>
</feature>
<dbReference type="Pfam" id="PF02771">
    <property type="entry name" value="Acyl-CoA_dh_N"/>
    <property type="match status" value="1"/>
</dbReference>
<dbReference type="SUPFAM" id="SSF47203">
    <property type="entry name" value="Acyl-CoA dehydrogenase C-terminal domain-like"/>
    <property type="match status" value="1"/>
</dbReference>
<organism evidence="9 10">
    <name type="scientific">Alicyclobacillus mali</name>
    <name type="common">ex Roth et al. 2021</name>
    <dbReference type="NCBI Taxonomy" id="1123961"/>
    <lineage>
        <taxon>Bacteria</taxon>
        <taxon>Bacillati</taxon>
        <taxon>Bacillota</taxon>
        <taxon>Bacilli</taxon>
        <taxon>Bacillales</taxon>
        <taxon>Alicyclobacillaceae</taxon>
        <taxon>Alicyclobacillus</taxon>
    </lineage>
</organism>
<dbReference type="InterPro" id="IPR009075">
    <property type="entry name" value="AcylCo_DH/oxidase_C"/>
</dbReference>
<dbReference type="InterPro" id="IPR013786">
    <property type="entry name" value="AcylCoA_DH/ox_N"/>
</dbReference>
<reference evidence="9 10" key="1">
    <citation type="submission" date="2020-11" db="EMBL/GenBank/DDBJ databases">
        <title>Genomic insight of Alicyclobacillus mali FL 18 reveals a new arsenic-resistant strain, with potential in environmental biotechnology.</title>
        <authorList>
            <person name="Fiorentino G."/>
            <person name="Gallo G."/>
            <person name="Aulitto M."/>
        </authorList>
    </citation>
    <scope>NUCLEOTIDE SEQUENCE [LARGE SCALE GENOMIC DNA]</scope>
    <source>
        <strain evidence="9 10">FL 18</strain>
    </source>
</reference>
<dbReference type="PANTHER" id="PTHR43884:SF37">
    <property type="entry name" value="ACYL-COA DEHYDROGENASE"/>
    <property type="match status" value="1"/>
</dbReference>
<dbReference type="Pfam" id="PF02770">
    <property type="entry name" value="Acyl-CoA_dh_M"/>
    <property type="match status" value="1"/>
</dbReference>
<dbReference type="InterPro" id="IPR009100">
    <property type="entry name" value="AcylCoA_DH/oxidase_NM_dom_sf"/>
</dbReference>
<protein>
    <submittedName>
        <fullName evidence="9">Acyl-CoA dehydrogenase family protein</fullName>
    </submittedName>
</protein>
<dbReference type="Gene3D" id="1.10.540.10">
    <property type="entry name" value="Acyl-CoA dehydrogenase/oxidase, N-terminal domain"/>
    <property type="match status" value="1"/>
</dbReference>
<evidence type="ECO:0000313" key="9">
    <source>
        <dbReference type="EMBL" id="MBF8377503.1"/>
    </source>
</evidence>
<evidence type="ECO:0000256" key="4">
    <source>
        <dbReference type="ARBA" id="ARBA00022827"/>
    </source>
</evidence>
<evidence type="ECO:0000256" key="5">
    <source>
        <dbReference type="RuleBase" id="RU362125"/>
    </source>
</evidence>
<evidence type="ECO:0000259" key="8">
    <source>
        <dbReference type="Pfam" id="PF02771"/>
    </source>
</evidence>
<dbReference type="InterPro" id="IPR006091">
    <property type="entry name" value="Acyl-CoA_Oxase/DH_mid-dom"/>
</dbReference>
<proteinExistence type="inferred from homology"/>
<name>A0ABS0F2H9_9BACL</name>
<feature type="domain" description="Acyl-CoA dehydrogenase/oxidase C-terminal" evidence="6">
    <location>
        <begin position="230"/>
        <end position="374"/>
    </location>
</feature>
<feature type="domain" description="Acyl-CoA dehydrogenase/oxidase N-terminal" evidence="8">
    <location>
        <begin position="6"/>
        <end position="117"/>
    </location>
</feature>